<evidence type="ECO:0000313" key="2">
    <source>
        <dbReference type="Proteomes" id="UP000178372"/>
    </source>
</evidence>
<gene>
    <name evidence="1" type="ORF">A2690_01085</name>
</gene>
<reference evidence="1 2" key="1">
    <citation type="journal article" date="2016" name="Nat. Commun.">
        <title>Thousands of microbial genomes shed light on interconnected biogeochemical processes in an aquifer system.</title>
        <authorList>
            <person name="Anantharaman K."/>
            <person name="Brown C.T."/>
            <person name="Hug L.A."/>
            <person name="Sharon I."/>
            <person name="Castelle C.J."/>
            <person name="Probst A.J."/>
            <person name="Thomas B.C."/>
            <person name="Singh A."/>
            <person name="Wilkins M.J."/>
            <person name="Karaoz U."/>
            <person name="Brodie E.L."/>
            <person name="Williams K.H."/>
            <person name="Hubbard S.S."/>
            <person name="Banfield J.F."/>
        </authorList>
    </citation>
    <scope>NUCLEOTIDE SEQUENCE [LARGE SCALE GENOMIC DNA]</scope>
</reference>
<proteinExistence type="predicted"/>
<accession>A0A1F7GE00</accession>
<sequence length="114" mass="13161">MRFTSQILSLVFAKTEDDDRGISGLVNDLIRDIDYDVIATEQMDQEGNKFRLVDCDYPFIIEKRGLEVALLAEVTLGESLISKDILLRGIFRAIERQIARNRVEVEFNKWFTSC</sequence>
<evidence type="ECO:0000313" key="1">
    <source>
        <dbReference type="EMBL" id="OGK17107.1"/>
    </source>
</evidence>
<name>A0A1F7GE00_9BACT</name>
<dbReference type="Proteomes" id="UP000178372">
    <property type="component" value="Unassembled WGS sequence"/>
</dbReference>
<dbReference type="EMBL" id="MFZF01000004">
    <property type="protein sequence ID" value="OGK17107.1"/>
    <property type="molecule type" value="Genomic_DNA"/>
</dbReference>
<protein>
    <submittedName>
        <fullName evidence="1">Uncharacterized protein</fullName>
    </submittedName>
</protein>
<organism evidence="1 2">
    <name type="scientific">Candidatus Roizmanbacteria bacterium RIFCSPHIGHO2_01_FULL_39_12b</name>
    <dbReference type="NCBI Taxonomy" id="1802030"/>
    <lineage>
        <taxon>Bacteria</taxon>
        <taxon>Candidatus Roizmaniibacteriota</taxon>
    </lineage>
</organism>
<dbReference type="AlphaFoldDB" id="A0A1F7GE00"/>
<comment type="caution">
    <text evidence="1">The sequence shown here is derived from an EMBL/GenBank/DDBJ whole genome shotgun (WGS) entry which is preliminary data.</text>
</comment>